<feature type="domain" description="DUF4429" evidence="2">
    <location>
        <begin position="11"/>
        <end position="104"/>
    </location>
</feature>
<dbReference type="Proteomes" id="UP000605361">
    <property type="component" value="Unassembled WGS sequence"/>
</dbReference>
<comment type="caution">
    <text evidence="3">The sequence shown here is derived from an EMBL/GenBank/DDBJ whole genome shotgun (WGS) entry which is preliminary data.</text>
</comment>
<dbReference type="RefSeq" id="WP_195899252.1">
    <property type="nucleotide sequence ID" value="NZ_JADOGI010000118.1"/>
</dbReference>
<name>A0A931F3Z9_9ACTN</name>
<dbReference type="InterPro" id="IPR027860">
    <property type="entry name" value="DUF4429"/>
</dbReference>
<evidence type="ECO:0000313" key="3">
    <source>
        <dbReference type="EMBL" id="MBF8190328.1"/>
    </source>
</evidence>
<evidence type="ECO:0000259" key="1">
    <source>
        <dbReference type="Pfam" id="PF09851"/>
    </source>
</evidence>
<dbReference type="EMBL" id="JADOGI010000118">
    <property type="protein sequence ID" value="MBF8190328.1"/>
    <property type="molecule type" value="Genomic_DNA"/>
</dbReference>
<evidence type="ECO:0000313" key="4">
    <source>
        <dbReference type="Proteomes" id="UP000605361"/>
    </source>
</evidence>
<reference evidence="3" key="1">
    <citation type="submission" date="2020-11" db="EMBL/GenBank/DDBJ databases">
        <title>Whole-genome analyses of Nonomuraea sp. K274.</title>
        <authorList>
            <person name="Veyisoglu A."/>
        </authorList>
    </citation>
    <scope>NUCLEOTIDE SEQUENCE</scope>
    <source>
        <strain evidence="3">K274</strain>
    </source>
</reference>
<accession>A0A931F3Z9</accession>
<keyword evidence="4" id="KW-1185">Reference proteome</keyword>
<feature type="domain" description="DUF4429" evidence="2">
    <location>
        <begin position="143"/>
        <end position="225"/>
    </location>
</feature>
<dbReference type="InterPro" id="IPR018649">
    <property type="entry name" value="SHOCT"/>
</dbReference>
<proteinExistence type="predicted"/>
<dbReference type="Pfam" id="PF09851">
    <property type="entry name" value="SHOCT"/>
    <property type="match status" value="1"/>
</dbReference>
<protein>
    <submittedName>
        <fullName evidence="3">DUF4429 domain-containing protein</fullName>
    </submittedName>
</protein>
<sequence>MDELRGRSAIWRFDSDKVIIQYDSRWRAHPLLKVLARCEVPVPAIASVDFASTPKKGWQMQLRLRDRADPYAAVGAQLAEKGQPFLLTGGADTTLIAEYQADQLRLAAEAARALDGPPAAMLALGLVPPVPLHIKTVEGTALFDGETIRLEWSDDASSRKRKKRRMEYRLADIRRVDWVPGPWTEGYLRIVTWDADPGSTPAKPSKDFACLLTENSSKQDAWTLVMAATMTAHLWAMTDRPAGPPELAAAPDARTVYDRIRELGLLHEEGLLTDEEFAAKKAELLDRL</sequence>
<organism evidence="3 4">
    <name type="scientific">Nonomuraea cypriaca</name>
    <dbReference type="NCBI Taxonomy" id="1187855"/>
    <lineage>
        <taxon>Bacteria</taxon>
        <taxon>Bacillati</taxon>
        <taxon>Actinomycetota</taxon>
        <taxon>Actinomycetes</taxon>
        <taxon>Streptosporangiales</taxon>
        <taxon>Streptosporangiaceae</taxon>
        <taxon>Nonomuraea</taxon>
    </lineage>
</organism>
<dbReference type="AlphaFoldDB" id="A0A931F3Z9"/>
<evidence type="ECO:0000259" key="2">
    <source>
        <dbReference type="Pfam" id="PF14472"/>
    </source>
</evidence>
<dbReference type="Pfam" id="PF14472">
    <property type="entry name" value="DUF4429"/>
    <property type="match status" value="2"/>
</dbReference>
<feature type="domain" description="SHOCT" evidence="1">
    <location>
        <begin position="258"/>
        <end position="285"/>
    </location>
</feature>
<gene>
    <name evidence="3" type="ORF">ITP53_32375</name>
</gene>